<keyword evidence="2" id="KW-1185">Reference proteome</keyword>
<protein>
    <submittedName>
        <fullName evidence="1">Uncharacterized protein</fullName>
    </submittedName>
</protein>
<gene>
    <name evidence="1" type="ORF">DSO57_1017669</name>
</gene>
<proteinExistence type="predicted"/>
<reference evidence="1" key="1">
    <citation type="submission" date="2022-04" db="EMBL/GenBank/DDBJ databases">
        <title>Genome of the entomopathogenic fungus Entomophthora muscae.</title>
        <authorList>
            <person name="Elya C."/>
            <person name="Lovett B.R."/>
            <person name="Lee E."/>
            <person name="Macias A.M."/>
            <person name="Hajek A.E."/>
            <person name="De Bivort B.L."/>
            <person name="Kasson M.T."/>
            <person name="De Fine Licht H.H."/>
            <person name="Stajich J.E."/>
        </authorList>
    </citation>
    <scope>NUCLEOTIDE SEQUENCE</scope>
    <source>
        <strain evidence="1">Berkeley</strain>
    </source>
</reference>
<dbReference type="EMBL" id="QTSX02005045">
    <property type="protein sequence ID" value="KAJ9061739.1"/>
    <property type="molecule type" value="Genomic_DNA"/>
</dbReference>
<dbReference type="Proteomes" id="UP001165960">
    <property type="component" value="Unassembled WGS sequence"/>
</dbReference>
<sequence>MSTPSSSQFAGLTQGSLPLGKYNQKFFSLQSKLKTSDAEACSFYKIGLNKLLQEFLVHHKLPNELESLIREVVKWNQRYISSKTHPPSNLSPEVWSFVPDKVLLSSTPPPGTEPKAGGGFHLTAKEVLRRRSNNIFSYCGSKDHLLPAYPLSKRSPLSKRPSLSPRFPLATLTSHLLS</sequence>
<accession>A0ACC2SHJ0</accession>
<organism evidence="1 2">
    <name type="scientific">Entomophthora muscae</name>
    <dbReference type="NCBI Taxonomy" id="34485"/>
    <lineage>
        <taxon>Eukaryota</taxon>
        <taxon>Fungi</taxon>
        <taxon>Fungi incertae sedis</taxon>
        <taxon>Zoopagomycota</taxon>
        <taxon>Entomophthoromycotina</taxon>
        <taxon>Entomophthoromycetes</taxon>
        <taxon>Entomophthorales</taxon>
        <taxon>Entomophthoraceae</taxon>
        <taxon>Entomophthora</taxon>
    </lineage>
</organism>
<name>A0ACC2SHJ0_9FUNG</name>
<comment type="caution">
    <text evidence="1">The sequence shown here is derived from an EMBL/GenBank/DDBJ whole genome shotgun (WGS) entry which is preliminary data.</text>
</comment>
<evidence type="ECO:0000313" key="1">
    <source>
        <dbReference type="EMBL" id="KAJ9061739.1"/>
    </source>
</evidence>
<evidence type="ECO:0000313" key="2">
    <source>
        <dbReference type="Proteomes" id="UP001165960"/>
    </source>
</evidence>